<keyword evidence="3 5" id="KW-1133">Transmembrane helix</keyword>
<reference evidence="7" key="2">
    <citation type="submission" date="2020-09" db="EMBL/GenBank/DDBJ databases">
        <authorList>
            <person name="Sun Q."/>
            <person name="Zhou Y."/>
        </authorList>
    </citation>
    <scope>NUCLEOTIDE SEQUENCE</scope>
    <source>
        <strain evidence="7">CGMCC 4.7403</strain>
    </source>
</reference>
<keyword evidence="2 5" id="KW-0812">Transmembrane</keyword>
<gene>
    <name evidence="7" type="ORF">GCM10017771_46260</name>
</gene>
<comment type="subcellular location">
    <subcellularLocation>
        <location evidence="1">Endomembrane system</location>
        <topology evidence="1">Multi-pass membrane protein</topology>
    </subcellularLocation>
</comment>
<protein>
    <recommendedName>
        <fullName evidence="6">HTTM-like domain-containing protein</fullName>
    </recommendedName>
</protein>
<dbReference type="GO" id="GO:0012505">
    <property type="term" value="C:endomembrane system"/>
    <property type="evidence" value="ECO:0007669"/>
    <property type="project" value="UniProtKB-SubCell"/>
</dbReference>
<comment type="caution">
    <text evidence="7">The sequence shown here is derived from an EMBL/GenBank/DDBJ whole genome shotgun (WGS) entry which is preliminary data.</text>
</comment>
<feature type="transmembrane region" description="Helical" evidence="5">
    <location>
        <begin position="221"/>
        <end position="239"/>
    </location>
</feature>
<evidence type="ECO:0000313" key="8">
    <source>
        <dbReference type="Proteomes" id="UP000603227"/>
    </source>
</evidence>
<keyword evidence="4 5" id="KW-0472">Membrane</keyword>
<accession>A0A918YZ38</accession>
<evidence type="ECO:0000256" key="4">
    <source>
        <dbReference type="ARBA" id="ARBA00023136"/>
    </source>
</evidence>
<sequence length="298" mass="32532">MQAWTTVLEKAKEFEGTQVGSETESTISAVERLNAVCALVGALEQLSRISDYRDDGTVSWQVMRERFPDQDHWKVRVMDRVFSYPGVAGMTIVRGLAAARLLLGRPGPTERKLLDGVLVAAASVGNARTHYGGDGSDHISYVGLVTTFLARLFPDDARAQRVCLKFLSFQACLSYPVSGAVKVASPTWRSGRAITGIFRTSTYGDKWLYELTKKHPAIPVLLAWMVILGELAFPLVLVAPKPVARAMLTASTMFHLANGRFMGLNRFVWGFASSYPAVAHMSRGLGPAAPARLESGVR</sequence>
<organism evidence="7 8">
    <name type="scientific">Streptomyces capitiformicae</name>
    <dbReference type="NCBI Taxonomy" id="2014920"/>
    <lineage>
        <taxon>Bacteria</taxon>
        <taxon>Bacillati</taxon>
        <taxon>Actinomycetota</taxon>
        <taxon>Actinomycetes</taxon>
        <taxon>Kitasatosporales</taxon>
        <taxon>Streptomycetaceae</taxon>
        <taxon>Streptomyces</taxon>
    </lineage>
</organism>
<evidence type="ECO:0000313" key="7">
    <source>
        <dbReference type="EMBL" id="GHE30173.1"/>
    </source>
</evidence>
<dbReference type="InterPro" id="IPR011020">
    <property type="entry name" value="HTTM-like"/>
</dbReference>
<keyword evidence="8" id="KW-1185">Reference proteome</keyword>
<dbReference type="SMART" id="SM00752">
    <property type="entry name" value="HTTM"/>
    <property type="match status" value="1"/>
</dbReference>
<evidence type="ECO:0000256" key="5">
    <source>
        <dbReference type="SAM" id="Phobius"/>
    </source>
</evidence>
<proteinExistence type="predicted"/>
<dbReference type="AlphaFoldDB" id="A0A918YZ38"/>
<dbReference type="RefSeq" id="WP_055540567.1">
    <property type="nucleotide sequence ID" value="NZ_BNAT01000016.1"/>
</dbReference>
<name>A0A918YZ38_9ACTN</name>
<feature type="domain" description="HTTM-like" evidence="6">
    <location>
        <begin position="20"/>
        <end position="283"/>
    </location>
</feature>
<evidence type="ECO:0000256" key="3">
    <source>
        <dbReference type="ARBA" id="ARBA00022989"/>
    </source>
</evidence>
<evidence type="ECO:0000256" key="2">
    <source>
        <dbReference type="ARBA" id="ARBA00022692"/>
    </source>
</evidence>
<evidence type="ECO:0000259" key="6">
    <source>
        <dbReference type="SMART" id="SM00752"/>
    </source>
</evidence>
<dbReference type="Proteomes" id="UP000603227">
    <property type="component" value="Unassembled WGS sequence"/>
</dbReference>
<dbReference type="EMBL" id="BNAT01000016">
    <property type="protein sequence ID" value="GHE30173.1"/>
    <property type="molecule type" value="Genomic_DNA"/>
</dbReference>
<evidence type="ECO:0000256" key="1">
    <source>
        <dbReference type="ARBA" id="ARBA00004127"/>
    </source>
</evidence>
<reference evidence="7" key="1">
    <citation type="journal article" date="2014" name="Int. J. Syst. Evol. Microbiol.">
        <title>Complete genome sequence of Corynebacterium casei LMG S-19264T (=DSM 44701T), isolated from a smear-ripened cheese.</title>
        <authorList>
            <consortium name="US DOE Joint Genome Institute (JGI-PGF)"/>
            <person name="Walter F."/>
            <person name="Albersmeier A."/>
            <person name="Kalinowski J."/>
            <person name="Ruckert C."/>
        </authorList>
    </citation>
    <scope>NUCLEOTIDE SEQUENCE</scope>
    <source>
        <strain evidence="7">CGMCC 4.7403</strain>
    </source>
</reference>